<accession>A0ABM1MKT7</accession>
<dbReference type="GeneID" id="108561663"/>
<evidence type="ECO:0000313" key="2">
    <source>
        <dbReference type="RefSeq" id="XP_017775187.1"/>
    </source>
</evidence>
<reference evidence="2" key="1">
    <citation type="submission" date="2025-08" db="UniProtKB">
        <authorList>
            <consortium name="RefSeq"/>
        </authorList>
    </citation>
    <scope>IDENTIFICATION</scope>
    <source>
        <tissue evidence="2">Whole Larva</tissue>
    </source>
</reference>
<dbReference type="Proteomes" id="UP000695000">
    <property type="component" value="Unplaced"/>
</dbReference>
<keyword evidence="1" id="KW-1185">Reference proteome</keyword>
<organism evidence="1 2">
    <name type="scientific">Nicrophorus vespilloides</name>
    <name type="common">Boreal carrion beetle</name>
    <dbReference type="NCBI Taxonomy" id="110193"/>
    <lineage>
        <taxon>Eukaryota</taxon>
        <taxon>Metazoa</taxon>
        <taxon>Ecdysozoa</taxon>
        <taxon>Arthropoda</taxon>
        <taxon>Hexapoda</taxon>
        <taxon>Insecta</taxon>
        <taxon>Pterygota</taxon>
        <taxon>Neoptera</taxon>
        <taxon>Endopterygota</taxon>
        <taxon>Coleoptera</taxon>
        <taxon>Polyphaga</taxon>
        <taxon>Staphyliniformia</taxon>
        <taxon>Silphidae</taxon>
        <taxon>Nicrophorinae</taxon>
        <taxon>Nicrophorus</taxon>
    </lineage>
</organism>
<dbReference type="RefSeq" id="XP_017775187.1">
    <property type="nucleotide sequence ID" value="XM_017919698.1"/>
</dbReference>
<proteinExistence type="predicted"/>
<sequence length="104" mass="12105">MDNDDKIIELAILRRSSSLKKRLLGLVQKEINILENIEYTVSNKNKVQELENLINRCNEVTKTEPVSDDRLSAVKEETRKKLILEKLKKSENHQFLLNVLCNTL</sequence>
<protein>
    <submittedName>
        <fullName evidence="2">Uncharacterized protein LOC108561663</fullName>
    </submittedName>
</protein>
<evidence type="ECO:0000313" key="1">
    <source>
        <dbReference type="Proteomes" id="UP000695000"/>
    </source>
</evidence>
<name>A0ABM1MKT7_NICVS</name>
<gene>
    <name evidence="2" type="primary">LOC108561663</name>
</gene>